<dbReference type="EMBL" id="CP004179">
    <property type="protein sequence ID" value="AHH04373.1"/>
    <property type="molecule type" value="Genomic_DNA"/>
</dbReference>
<dbReference type="AlphaFoldDB" id="W5SCK2"/>
<proteinExistence type="predicted"/>
<accession>W5SCK2</accession>
<geneLocation type="plasmid" evidence="1">
    <name>unnamed</name>
</geneLocation>
<organism evidence="1">
    <name type="scientific">Borrelia nietonii YOR</name>
    <dbReference type="NCBI Taxonomy" id="1293576"/>
    <lineage>
        <taxon>Bacteria</taxon>
        <taxon>Pseudomonadati</taxon>
        <taxon>Spirochaetota</taxon>
        <taxon>Spirochaetia</taxon>
        <taxon>Spirochaetales</taxon>
        <taxon>Borreliaceae</taxon>
        <taxon>Borrelia</taxon>
        <taxon>Borrelia nietonii</taxon>
    </lineage>
</organism>
<sequence length="41" mass="4473">MLSTAVKYFPISLFLVSALIPTASDIMPPNDTKASKTLYLN</sequence>
<protein>
    <submittedName>
        <fullName evidence="1">Uncharacterized protein</fullName>
    </submittedName>
</protein>
<gene>
    <name evidence="1" type="ORF">BHY_1422</name>
</gene>
<keyword evidence="1" id="KW-0614">Plasmid</keyword>
<reference evidence="1" key="1">
    <citation type="submission" date="2013-02" db="EMBL/GenBank/DDBJ databases">
        <title>Comparative genomics of Borrelia species.</title>
        <authorList>
            <person name="Schwan T.G."/>
            <person name="Raffel S.J."/>
            <person name="Porcella S.F."/>
        </authorList>
    </citation>
    <scope>NUCLEOTIDE SEQUENCE</scope>
    <source>
        <strain evidence="1">YOR</strain>
        <plasmid evidence="1">unnamed</plasmid>
    </source>
</reference>
<evidence type="ECO:0000313" key="1">
    <source>
        <dbReference type="EMBL" id="AHH04373.1"/>
    </source>
</evidence>
<dbReference type="HOGENOM" id="CLU_3266591_0_0_12"/>
<name>W5SCK2_9SPIR</name>